<dbReference type="STRING" id="41688.A0A2N3N4R3"/>
<dbReference type="GO" id="GO:0051301">
    <property type="term" value="P:cell division"/>
    <property type="evidence" value="ECO:0007669"/>
    <property type="project" value="UniProtKB-KW"/>
</dbReference>
<dbReference type="FunFam" id="3.30.900.10:FF:000002">
    <property type="entry name" value="Mitotic spindle assembly checkpoint protein MAD2A"/>
    <property type="match status" value="1"/>
</dbReference>
<evidence type="ECO:0000256" key="6">
    <source>
        <dbReference type="ARBA" id="ARBA00023306"/>
    </source>
</evidence>
<keyword evidence="4" id="KW-0498">Mitosis</keyword>
<feature type="region of interest" description="Disordered" evidence="7">
    <location>
        <begin position="463"/>
        <end position="493"/>
    </location>
</feature>
<keyword evidence="5" id="KW-0539">Nucleus</keyword>
<feature type="compositionally biased region" description="Low complexity" evidence="7">
    <location>
        <begin position="280"/>
        <end position="291"/>
    </location>
</feature>
<dbReference type="AlphaFoldDB" id="A0A2N3N4R3"/>
<feature type="compositionally biased region" description="Low complexity" evidence="7">
    <location>
        <begin position="338"/>
        <end position="347"/>
    </location>
</feature>
<organism evidence="10 11">
    <name type="scientific">Lomentospora prolificans</name>
    <dbReference type="NCBI Taxonomy" id="41688"/>
    <lineage>
        <taxon>Eukaryota</taxon>
        <taxon>Fungi</taxon>
        <taxon>Dikarya</taxon>
        <taxon>Ascomycota</taxon>
        <taxon>Pezizomycotina</taxon>
        <taxon>Sordariomycetes</taxon>
        <taxon>Hypocreomycetidae</taxon>
        <taxon>Microascales</taxon>
        <taxon>Microascaceae</taxon>
        <taxon>Lomentospora</taxon>
    </lineage>
</organism>
<feature type="transmembrane region" description="Helical" evidence="8">
    <location>
        <begin position="47"/>
        <end position="67"/>
    </location>
</feature>
<dbReference type="InterPro" id="IPR045091">
    <property type="entry name" value="Mad2-like"/>
</dbReference>
<evidence type="ECO:0000256" key="4">
    <source>
        <dbReference type="ARBA" id="ARBA00022776"/>
    </source>
</evidence>
<evidence type="ECO:0000259" key="9">
    <source>
        <dbReference type="PROSITE" id="PS50815"/>
    </source>
</evidence>
<feature type="transmembrane region" description="Helical" evidence="8">
    <location>
        <begin position="210"/>
        <end position="230"/>
    </location>
</feature>
<feature type="transmembrane region" description="Helical" evidence="8">
    <location>
        <begin position="169"/>
        <end position="189"/>
    </location>
</feature>
<dbReference type="PROSITE" id="PS50815">
    <property type="entry name" value="HORMA"/>
    <property type="match status" value="1"/>
</dbReference>
<dbReference type="VEuPathDB" id="FungiDB:jhhlp_006021"/>
<dbReference type="Gene3D" id="3.30.900.10">
    <property type="entry name" value="HORMA domain"/>
    <property type="match status" value="1"/>
</dbReference>
<keyword evidence="3" id="KW-0132">Cell division</keyword>
<dbReference type="Proteomes" id="UP000233524">
    <property type="component" value="Unassembled WGS sequence"/>
</dbReference>
<evidence type="ECO:0000313" key="11">
    <source>
        <dbReference type="Proteomes" id="UP000233524"/>
    </source>
</evidence>
<dbReference type="OrthoDB" id="1806at2759"/>
<feature type="compositionally biased region" description="Pro residues" evidence="7">
    <location>
        <begin position="303"/>
        <end position="313"/>
    </location>
</feature>
<proteinExistence type="inferred from homology"/>
<keyword evidence="6" id="KW-0131">Cell cycle</keyword>
<evidence type="ECO:0000313" key="10">
    <source>
        <dbReference type="EMBL" id="PKS07418.1"/>
    </source>
</evidence>
<keyword evidence="8" id="KW-0472">Membrane</keyword>
<feature type="transmembrane region" description="Helical" evidence="8">
    <location>
        <begin position="73"/>
        <end position="93"/>
    </location>
</feature>
<protein>
    <recommendedName>
        <fullName evidence="9">HORMA domain-containing protein</fullName>
    </recommendedName>
</protein>
<keyword evidence="8" id="KW-1133">Transmembrane helix</keyword>
<dbReference type="InParanoid" id="A0A2N3N4R3"/>
<dbReference type="InterPro" id="IPR003511">
    <property type="entry name" value="HORMA_dom"/>
</dbReference>
<feature type="transmembrane region" description="Helical" evidence="8">
    <location>
        <begin position="250"/>
        <end position="271"/>
    </location>
</feature>
<comment type="caution">
    <text evidence="10">The sequence shown here is derived from an EMBL/GenBank/DDBJ whole genome shotgun (WGS) entry which is preliminary data.</text>
</comment>
<evidence type="ECO:0000256" key="5">
    <source>
        <dbReference type="ARBA" id="ARBA00023242"/>
    </source>
</evidence>
<sequence>MVLCTVSDGGHPDMYGLGIGLAFYIQWIGVTAVEYIDESQLAPVRLLGLALSASTFIGLLCQGPAGHLSLAEVYLVLLLAMGIYLFTVPVYLWKAVTRFNPYWDPFRCTDEEQSPIYRIMDFSLMLALSCVGVWFWCAFVTDREADCDTYGFFFSRVAIENKVFKAFNALVYLVILLASIGVLLLRAGRELDIFKKKKKKPRRIRRIHKATIQGAKLLSNITVTTILIAASELTISWNKLPRDNSVSTVAQAIPLFVSSAIVVRVIFLYFARAQMENHPSAVWSGSTSSSRRSCRKDPGSDSIPPPPPSPFASPPSSGKGTVCASTSPAALAVTETMPPSKSSSSSDPAKDKSKDKSKVHKLALKGSARLVAEFFQYSIHSILFQRGVYPAEDFTAVKKYGLNMLVSADDQVKAYIKKIMSQLDKWMVGGKISKLVIVITDKDTGEHVERWQFDVQIFGKSSSKSKSASKSTDQENQAPGSDPNEATPEKSEKEIQDEIAAIFRQITASVTFLPQLNGDCTFNVLVYADADSDVPVEWGDSDAKEINNAERVQLRGFSTSNHRVDTIVSYRLAE</sequence>
<feature type="region of interest" description="Disordered" evidence="7">
    <location>
        <begin position="280"/>
        <end position="358"/>
    </location>
</feature>
<reference evidence="10 11" key="1">
    <citation type="journal article" date="2017" name="G3 (Bethesda)">
        <title>First Draft Genome Sequence of the Pathogenic Fungus Lomentospora prolificans (Formerly Scedosporium prolificans).</title>
        <authorList>
            <person name="Luo R."/>
            <person name="Zimin A."/>
            <person name="Workman R."/>
            <person name="Fan Y."/>
            <person name="Pertea G."/>
            <person name="Grossman N."/>
            <person name="Wear M.P."/>
            <person name="Jia B."/>
            <person name="Miller H."/>
            <person name="Casadevall A."/>
            <person name="Timp W."/>
            <person name="Zhang S.X."/>
            <person name="Salzberg S.L."/>
        </authorList>
    </citation>
    <scope>NUCLEOTIDE SEQUENCE [LARGE SCALE GENOMIC DNA]</scope>
    <source>
        <strain evidence="10 11">JHH-5317</strain>
    </source>
</reference>
<evidence type="ECO:0000256" key="8">
    <source>
        <dbReference type="SAM" id="Phobius"/>
    </source>
</evidence>
<comment type="subcellular location">
    <subcellularLocation>
        <location evidence="1">Nucleus</location>
    </subcellularLocation>
</comment>
<evidence type="ECO:0000256" key="2">
    <source>
        <dbReference type="ARBA" id="ARBA00010348"/>
    </source>
</evidence>
<keyword evidence="8" id="KW-0812">Transmembrane</keyword>
<dbReference type="GO" id="GO:0000776">
    <property type="term" value="C:kinetochore"/>
    <property type="evidence" value="ECO:0007669"/>
    <property type="project" value="TreeGrafter"/>
</dbReference>
<dbReference type="GO" id="GO:0007094">
    <property type="term" value="P:mitotic spindle assembly checkpoint signaling"/>
    <property type="evidence" value="ECO:0007669"/>
    <property type="project" value="TreeGrafter"/>
</dbReference>
<dbReference type="InterPro" id="IPR036570">
    <property type="entry name" value="HORMA_dom_sf"/>
</dbReference>
<dbReference type="GO" id="GO:0033597">
    <property type="term" value="C:mitotic checkpoint complex"/>
    <property type="evidence" value="ECO:0007669"/>
    <property type="project" value="UniProtKB-ARBA"/>
</dbReference>
<feature type="transmembrane region" description="Helical" evidence="8">
    <location>
        <begin position="122"/>
        <end position="141"/>
    </location>
</feature>
<dbReference type="EMBL" id="NLAX01000701">
    <property type="protein sequence ID" value="PKS07418.1"/>
    <property type="molecule type" value="Genomic_DNA"/>
</dbReference>
<evidence type="ECO:0000256" key="1">
    <source>
        <dbReference type="ARBA" id="ARBA00004123"/>
    </source>
</evidence>
<accession>A0A2N3N4R3</accession>
<evidence type="ECO:0000256" key="3">
    <source>
        <dbReference type="ARBA" id="ARBA00022618"/>
    </source>
</evidence>
<feature type="transmembrane region" description="Helical" evidence="8">
    <location>
        <begin position="15"/>
        <end position="35"/>
    </location>
</feature>
<dbReference type="GO" id="GO:0005654">
    <property type="term" value="C:nucleoplasm"/>
    <property type="evidence" value="ECO:0007669"/>
    <property type="project" value="TreeGrafter"/>
</dbReference>
<dbReference type="PANTHER" id="PTHR11842:SF11">
    <property type="entry name" value="MITOTIC SPINDLE ASSEMBLY CHECKPOINT PROTEIN MAD2A"/>
    <property type="match status" value="1"/>
</dbReference>
<dbReference type="GO" id="GO:0005737">
    <property type="term" value="C:cytoplasm"/>
    <property type="evidence" value="ECO:0007669"/>
    <property type="project" value="TreeGrafter"/>
</dbReference>
<keyword evidence="11" id="KW-1185">Reference proteome</keyword>
<dbReference type="Pfam" id="PF02301">
    <property type="entry name" value="HORMA"/>
    <property type="match status" value="1"/>
</dbReference>
<dbReference type="PANTHER" id="PTHR11842">
    <property type="entry name" value="MITOTIC SPINDLE ASSEMBLY CHECKPOINT PROTEIN MAD2"/>
    <property type="match status" value="1"/>
</dbReference>
<feature type="domain" description="HORMA" evidence="9">
    <location>
        <begin position="365"/>
        <end position="568"/>
    </location>
</feature>
<gene>
    <name evidence="10" type="ORF">jhhlp_006021</name>
</gene>
<evidence type="ECO:0000256" key="7">
    <source>
        <dbReference type="SAM" id="MobiDB-lite"/>
    </source>
</evidence>
<name>A0A2N3N4R3_9PEZI</name>
<comment type="similarity">
    <text evidence="2">Belongs to the MAD2 family.</text>
</comment>
<dbReference type="SUPFAM" id="SSF56019">
    <property type="entry name" value="The spindle assembly checkpoint protein mad2"/>
    <property type="match status" value="1"/>
</dbReference>